<protein>
    <recommendedName>
        <fullName evidence="3">DNA recombination protein RmuC homolog</fullName>
    </recommendedName>
</protein>
<dbReference type="InterPro" id="IPR003798">
    <property type="entry name" value="DNA_recombination_RmuC"/>
</dbReference>
<evidence type="ECO:0000313" key="8">
    <source>
        <dbReference type="Proteomes" id="UP000309952"/>
    </source>
</evidence>
<dbReference type="KEGG" id="bvy:NCTC9239_02953"/>
<comment type="similarity">
    <text evidence="2">Belongs to the RmuC family.</text>
</comment>
<evidence type="ECO:0000256" key="1">
    <source>
        <dbReference type="ARBA" id="ARBA00003416"/>
    </source>
</evidence>
<keyword evidence="8" id="KW-1185">Reference proteome</keyword>
<keyword evidence="4" id="KW-0175">Coiled coil</keyword>
<evidence type="ECO:0000256" key="4">
    <source>
        <dbReference type="ARBA" id="ARBA00023054"/>
    </source>
</evidence>
<evidence type="ECO:0000256" key="5">
    <source>
        <dbReference type="ARBA" id="ARBA00023172"/>
    </source>
</evidence>
<dbReference type="AlphaFoldDB" id="A0A4P1KHE1"/>
<dbReference type="EMBL" id="LR588407">
    <property type="protein sequence ID" value="VTO18963.1"/>
    <property type="molecule type" value="Genomic_DNA"/>
</dbReference>
<dbReference type="PANTHER" id="PTHR30563">
    <property type="entry name" value="DNA RECOMBINATION PROTEIN RMUC"/>
    <property type="match status" value="1"/>
</dbReference>
<evidence type="ECO:0000256" key="2">
    <source>
        <dbReference type="ARBA" id="ARBA00009840"/>
    </source>
</evidence>
<proteinExistence type="inferred from homology"/>
<sequence length="402" mass="43909">MLELVLLAFVAVATAGFLWAYMGWQKTRGALDAADARLALMEESRDSMAEFLKAQASQSAEAVATKLVARATETFQAQDRVARERMEAQLKPVSETLAKFQQHVTALEKARADETGGLKEQLNLLMAASTATRDEARRLTEALKGNTGRRGRWGEQTCRNVLEAAGMAGRFDFEEQNSSATDEGRQQRPDFIVKLPGGGMFVIDAKVSLAFADEADGDEEAQARAMSLRTAASMKTHVRQLSSKAYQDQFKPSPDFVAMFVPGDAFLAAALDHEPDLMTTAMASRVVIVTPTTLFALCKAVAYGWRAEEQARNAEDVAKLGKELYKRLSVMGGHAASVGKALDAAVSRYNQFVGSLESQVMVSARRFEDLKVDHEGKELPELNAVEQSPRALSRPELLNAPE</sequence>
<organism evidence="7 8">
    <name type="scientific">Brevundimonas vancanneytii</name>
    <dbReference type="NCBI Taxonomy" id="1325724"/>
    <lineage>
        <taxon>Bacteria</taxon>
        <taxon>Pseudomonadati</taxon>
        <taxon>Pseudomonadota</taxon>
        <taxon>Alphaproteobacteria</taxon>
        <taxon>Caulobacterales</taxon>
        <taxon>Caulobacteraceae</taxon>
        <taxon>Brevundimonas</taxon>
    </lineage>
</organism>
<dbReference type="PANTHER" id="PTHR30563:SF0">
    <property type="entry name" value="DNA RECOMBINATION PROTEIN RMUC"/>
    <property type="match status" value="1"/>
</dbReference>
<dbReference type="Pfam" id="PF02646">
    <property type="entry name" value="RmuC"/>
    <property type="match status" value="1"/>
</dbReference>
<keyword evidence="5" id="KW-0233">DNA recombination</keyword>
<accession>A0A4P1KHE1</accession>
<evidence type="ECO:0000256" key="3">
    <source>
        <dbReference type="ARBA" id="ARBA00021840"/>
    </source>
</evidence>
<evidence type="ECO:0000256" key="6">
    <source>
        <dbReference type="SAM" id="MobiDB-lite"/>
    </source>
</evidence>
<comment type="function">
    <text evidence="1">Involved in DNA recombination.</text>
</comment>
<dbReference type="GO" id="GO:0006310">
    <property type="term" value="P:DNA recombination"/>
    <property type="evidence" value="ECO:0007669"/>
    <property type="project" value="UniProtKB-KW"/>
</dbReference>
<reference evidence="7 8" key="1">
    <citation type="submission" date="2019-04" db="EMBL/GenBank/DDBJ databases">
        <authorList>
            <consortium name="Pathogen Informatics"/>
        </authorList>
    </citation>
    <scope>NUCLEOTIDE SEQUENCE [LARGE SCALE GENOMIC DNA]</scope>
    <source>
        <strain evidence="7 8">NCTC9239</strain>
    </source>
</reference>
<gene>
    <name evidence="7" type="primary">rmuC</name>
    <name evidence="7" type="ORF">NCTC9239_02953</name>
</gene>
<feature type="region of interest" description="Disordered" evidence="6">
    <location>
        <begin position="378"/>
        <end position="402"/>
    </location>
</feature>
<evidence type="ECO:0000313" key="7">
    <source>
        <dbReference type="EMBL" id="VTO18963.1"/>
    </source>
</evidence>
<dbReference type="Proteomes" id="UP000309952">
    <property type="component" value="Chromosome"/>
</dbReference>
<name>A0A4P1KHE1_9CAUL</name>